<dbReference type="GO" id="GO:0065002">
    <property type="term" value="P:intracellular protein transmembrane transport"/>
    <property type="evidence" value="ECO:0007669"/>
    <property type="project" value="UniProtKB-UniRule"/>
</dbReference>
<comment type="subcellular location">
    <subcellularLocation>
        <location evidence="9">Cell membrane</location>
        <topology evidence="9">Single-pass membrane protein</topology>
    </subcellularLocation>
    <subcellularLocation>
        <location evidence="1">Membrane</location>
    </subcellularLocation>
</comment>
<comment type="similarity">
    <text evidence="9">Belongs to the SecE/SEC61-gamma family.</text>
</comment>
<reference evidence="11" key="1">
    <citation type="submission" date="2017-09" db="EMBL/GenBank/DDBJ databases">
        <authorList>
            <person name="Varghese N."/>
            <person name="Submissions S."/>
        </authorList>
    </citation>
    <scope>NUCLEOTIDE SEQUENCE [LARGE SCALE GENOMIC DNA]</scope>
    <source>
        <strain evidence="11">DSM 15103</strain>
    </source>
</reference>
<dbReference type="GO" id="GO:0008320">
    <property type="term" value="F:protein transmembrane transporter activity"/>
    <property type="evidence" value="ECO:0007669"/>
    <property type="project" value="UniProtKB-UniRule"/>
</dbReference>
<keyword evidence="8 9" id="KW-0472">Membrane</keyword>
<evidence type="ECO:0000313" key="10">
    <source>
        <dbReference type="EMBL" id="SNZ10870.1"/>
    </source>
</evidence>
<dbReference type="PANTHER" id="PTHR33910:SF1">
    <property type="entry name" value="PROTEIN TRANSLOCASE SUBUNIT SECE"/>
    <property type="match status" value="1"/>
</dbReference>
<evidence type="ECO:0000256" key="3">
    <source>
        <dbReference type="ARBA" id="ARBA00022475"/>
    </source>
</evidence>
<evidence type="ECO:0000256" key="7">
    <source>
        <dbReference type="ARBA" id="ARBA00023010"/>
    </source>
</evidence>
<dbReference type="NCBIfam" id="TIGR00964">
    <property type="entry name" value="secE_bact"/>
    <property type="match status" value="1"/>
</dbReference>
<dbReference type="AlphaFoldDB" id="A0A285NMY0"/>
<keyword evidence="3 9" id="KW-1003">Cell membrane</keyword>
<evidence type="ECO:0000256" key="1">
    <source>
        <dbReference type="ARBA" id="ARBA00004370"/>
    </source>
</evidence>
<sequence length="62" mass="7402">MKPNEIPKFLKEVQEELKKVTWPSKELVRNATVAVIVFTLLVSLYLWGLDLIFDRIFNYLYK</sequence>
<evidence type="ECO:0000256" key="5">
    <source>
        <dbReference type="ARBA" id="ARBA00022927"/>
    </source>
</evidence>
<dbReference type="GO" id="GO:0006605">
    <property type="term" value="P:protein targeting"/>
    <property type="evidence" value="ECO:0007669"/>
    <property type="project" value="UniProtKB-UniRule"/>
</dbReference>
<keyword evidence="11" id="KW-1185">Reference proteome</keyword>
<comment type="function">
    <text evidence="9">Essential subunit of the Sec protein translocation channel SecYEG. Clamps together the 2 halves of SecY. May contact the channel plug during translocation.</text>
</comment>
<dbReference type="OrthoDB" id="15365at2"/>
<proteinExistence type="inferred from homology"/>
<feature type="transmembrane region" description="Helical" evidence="9">
    <location>
        <begin position="31"/>
        <end position="53"/>
    </location>
</feature>
<dbReference type="InterPro" id="IPR001901">
    <property type="entry name" value="Translocase_SecE/Sec61-g"/>
</dbReference>
<gene>
    <name evidence="9" type="primary">secE</name>
    <name evidence="10" type="ORF">SAMN06265182_1948</name>
</gene>
<evidence type="ECO:0000256" key="2">
    <source>
        <dbReference type="ARBA" id="ARBA00022448"/>
    </source>
</evidence>
<evidence type="ECO:0000256" key="8">
    <source>
        <dbReference type="ARBA" id="ARBA00023136"/>
    </source>
</evidence>
<dbReference type="Proteomes" id="UP000219036">
    <property type="component" value="Unassembled WGS sequence"/>
</dbReference>
<name>A0A285NMY0_9AQUI</name>
<dbReference type="Pfam" id="PF00584">
    <property type="entry name" value="SecE"/>
    <property type="match status" value="1"/>
</dbReference>
<evidence type="ECO:0000313" key="11">
    <source>
        <dbReference type="Proteomes" id="UP000219036"/>
    </source>
</evidence>
<dbReference type="EMBL" id="OBEI01000012">
    <property type="protein sequence ID" value="SNZ10870.1"/>
    <property type="molecule type" value="Genomic_DNA"/>
</dbReference>
<keyword evidence="2 9" id="KW-0813">Transport</keyword>
<evidence type="ECO:0000256" key="6">
    <source>
        <dbReference type="ARBA" id="ARBA00022989"/>
    </source>
</evidence>
<protein>
    <recommendedName>
        <fullName evidence="9">Protein translocase subunit SecE</fullName>
    </recommendedName>
</protein>
<dbReference type="GO" id="GO:0009306">
    <property type="term" value="P:protein secretion"/>
    <property type="evidence" value="ECO:0007669"/>
    <property type="project" value="UniProtKB-UniRule"/>
</dbReference>
<accession>A0A285NMY0</accession>
<dbReference type="InterPro" id="IPR038379">
    <property type="entry name" value="SecE_sf"/>
</dbReference>
<dbReference type="RefSeq" id="WP_097001092.1">
    <property type="nucleotide sequence ID" value="NZ_OBEI01000012.1"/>
</dbReference>
<organism evidence="10 11">
    <name type="scientific">Persephonella hydrogeniphila</name>
    <dbReference type="NCBI Taxonomy" id="198703"/>
    <lineage>
        <taxon>Bacteria</taxon>
        <taxon>Pseudomonadati</taxon>
        <taxon>Aquificota</taxon>
        <taxon>Aquificia</taxon>
        <taxon>Aquificales</taxon>
        <taxon>Hydrogenothermaceae</taxon>
        <taxon>Persephonella</taxon>
    </lineage>
</organism>
<evidence type="ECO:0000256" key="9">
    <source>
        <dbReference type="HAMAP-Rule" id="MF_00422"/>
    </source>
</evidence>
<dbReference type="PANTHER" id="PTHR33910">
    <property type="entry name" value="PROTEIN TRANSLOCASE SUBUNIT SECE"/>
    <property type="match status" value="1"/>
</dbReference>
<dbReference type="GO" id="GO:0043952">
    <property type="term" value="P:protein transport by the Sec complex"/>
    <property type="evidence" value="ECO:0007669"/>
    <property type="project" value="UniProtKB-UniRule"/>
</dbReference>
<evidence type="ECO:0000256" key="4">
    <source>
        <dbReference type="ARBA" id="ARBA00022692"/>
    </source>
</evidence>
<keyword evidence="5 9" id="KW-0653">Protein transport</keyword>
<dbReference type="InterPro" id="IPR005807">
    <property type="entry name" value="SecE_bac"/>
</dbReference>
<comment type="subunit">
    <text evidence="9">Component of the Sec protein translocase complex. Heterotrimer consisting of SecY, SecE and SecG subunits. The heterotrimers can form oligomers, although 1 heterotrimer is thought to be able to translocate proteins. Interacts with the ribosome. Interacts with SecDF, and other proteins may be involved. Interacts with SecA.</text>
</comment>
<dbReference type="GO" id="GO:0005886">
    <property type="term" value="C:plasma membrane"/>
    <property type="evidence" value="ECO:0007669"/>
    <property type="project" value="UniProtKB-SubCell"/>
</dbReference>
<dbReference type="PRINTS" id="PR01650">
    <property type="entry name" value="SECETRNLCASE"/>
</dbReference>
<keyword evidence="7 9" id="KW-0811">Translocation</keyword>
<keyword evidence="4 9" id="KW-0812">Transmembrane</keyword>
<dbReference type="HAMAP" id="MF_00422">
    <property type="entry name" value="SecE"/>
    <property type="match status" value="1"/>
</dbReference>
<dbReference type="Gene3D" id="1.20.5.1030">
    <property type="entry name" value="Preprotein translocase secy subunit"/>
    <property type="match status" value="1"/>
</dbReference>
<keyword evidence="6 9" id="KW-1133">Transmembrane helix</keyword>